<proteinExistence type="predicted"/>
<comment type="caution">
    <text evidence="3">The sequence shown here is derived from an EMBL/GenBank/DDBJ whole genome shotgun (WGS) entry which is preliminary data.</text>
</comment>
<dbReference type="Proteomes" id="UP000442990">
    <property type="component" value="Unassembled WGS sequence"/>
</dbReference>
<feature type="region of interest" description="Disordered" evidence="1">
    <location>
        <begin position="1"/>
        <end position="20"/>
    </location>
</feature>
<keyword evidence="2" id="KW-0812">Transmembrane</keyword>
<keyword evidence="2" id="KW-0472">Membrane</keyword>
<dbReference type="EMBL" id="WBKG01000003">
    <property type="protein sequence ID" value="KAB1989901.1"/>
    <property type="molecule type" value="Genomic_DNA"/>
</dbReference>
<keyword evidence="4" id="KW-1185">Reference proteome</keyword>
<organism evidence="3 4">
    <name type="scientific">Streptomyces triticiradicis</name>
    <dbReference type="NCBI Taxonomy" id="2651189"/>
    <lineage>
        <taxon>Bacteria</taxon>
        <taxon>Bacillati</taxon>
        <taxon>Actinomycetota</taxon>
        <taxon>Actinomycetes</taxon>
        <taxon>Kitasatosporales</taxon>
        <taxon>Streptomycetaceae</taxon>
        <taxon>Streptomyces</taxon>
    </lineage>
</organism>
<sequence>MGRVRPGDGTSELTGGSISLDAPAEVLQEDADHANSTARITVDAVGGPDRTARTAWTVAAGAGALAVTGLLAAALLRARRRTG</sequence>
<evidence type="ECO:0000313" key="4">
    <source>
        <dbReference type="Proteomes" id="UP000442990"/>
    </source>
</evidence>
<evidence type="ECO:0000256" key="2">
    <source>
        <dbReference type="SAM" id="Phobius"/>
    </source>
</evidence>
<accession>A0A7J5DMD4</accession>
<dbReference type="AlphaFoldDB" id="A0A7J5DMD4"/>
<evidence type="ECO:0000256" key="1">
    <source>
        <dbReference type="SAM" id="MobiDB-lite"/>
    </source>
</evidence>
<keyword evidence="2" id="KW-1133">Transmembrane helix</keyword>
<dbReference type="RefSeq" id="WP_151468200.1">
    <property type="nucleotide sequence ID" value="NZ_WBKG01000003.1"/>
</dbReference>
<feature type="transmembrane region" description="Helical" evidence="2">
    <location>
        <begin position="55"/>
        <end position="76"/>
    </location>
</feature>
<reference evidence="3 4" key="1">
    <citation type="submission" date="2019-09" db="EMBL/GenBank/DDBJ databases">
        <title>Isolation and identification of active actinomycetes.</title>
        <authorList>
            <person name="Yu Z."/>
            <person name="Han C."/>
            <person name="Yu B."/>
        </authorList>
    </citation>
    <scope>NUCLEOTIDE SEQUENCE [LARGE SCALE GENOMIC DNA]</scope>
    <source>
        <strain evidence="3 4">NEAU-H2</strain>
    </source>
</reference>
<evidence type="ECO:0000313" key="3">
    <source>
        <dbReference type="EMBL" id="KAB1989901.1"/>
    </source>
</evidence>
<gene>
    <name evidence="3" type="ORF">F8144_06060</name>
</gene>
<protein>
    <submittedName>
        <fullName evidence="3">Uncharacterized protein</fullName>
    </submittedName>
</protein>
<name>A0A7J5DMD4_9ACTN</name>